<dbReference type="PROSITE" id="PS51464">
    <property type="entry name" value="SIS"/>
    <property type="match status" value="1"/>
</dbReference>
<proteinExistence type="predicted"/>
<dbReference type="GO" id="GO:0003700">
    <property type="term" value="F:DNA-binding transcription factor activity"/>
    <property type="evidence" value="ECO:0007669"/>
    <property type="project" value="InterPro"/>
</dbReference>
<evidence type="ECO:0000256" key="1">
    <source>
        <dbReference type="ARBA" id="ARBA00023015"/>
    </source>
</evidence>
<organism evidence="6 7">
    <name type="scientific">Eubacterium aggregans</name>
    <dbReference type="NCBI Taxonomy" id="81409"/>
    <lineage>
        <taxon>Bacteria</taxon>
        <taxon>Bacillati</taxon>
        <taxon>Bacillota</taxon>
        <taxon>Clostridia</taxon>
        <taxon>Eubacteriales</taxon>
        <taxon>Eubacteriaceae</taxon>
        <taxon>Eubacterium</taxon>
    </lineage>
</organism>
<dbReference type="Proteomes" id="UP000199394">
    <property type="component" value="Unassembled WGS sequence"/>
</dbReference>
<dbReference type="Gene3D" id="1.10.10.10">
    <property type="entry name" value="Winged helix-like DNA-binding domain superfamily/Winged helix DNA-binding domain"/>
    <property type="match status" value="1"/>
</dbReference>
<dbReference type="RefSeq" id="WP_090304038.1">
    <property type="nucleotide sequence ID" value="NZ_FNRK01000001.1"/>
</dbReference>
<feature type="domain" description="SIS" evidence="5">
    <location>
        <begin position="137"/>
        <end position="281"/>
    </location>
</feature>
<dbReference type="GO" id="GO:1901135">
    <property type="term" value="P:carbohydrate derivative metabolic process"/>
    <property type="evidence" value="ECO:0007669"/>
    <property type="project" value="InterPro"/>
</dbReference>
<dbReference type="InterPro" id="IPR036388">
    <property type="entry name" value="WH-like_DNA-bd_sf"/>
</dbReference>
<accession>A0A1H3WSV4</accession>
<evidence type="ECO:0000313" key="7">
    <source>
        <dbReference type="Proteomes" id="UP000199394"/>
    </source>
</evidence>
<dbReference type="STRING" id="81409.SAMN04515656_10167"/>
<dbReference type="InterPro" id="IPR046348">
    <property type="entry name" value="SIS_dom_sf"/>
</dbReference>
<dbReference type="InterPro" id="IPR047640">
    <property type="entry name" value="RpiR-like"/>
</dbReference>
<evidence type="ECO:0000259" key="4">
    <source>
        <dbReference type="PROSITE" id="PS51071"/>
    </source>
</evidence>
<dbReference type="SUPFAM" id="SSF46689">
    <property type="entry name" value="Homeodomain-like"/>
    <property type="match status" value="1"/>
</dbReference>
<evidence type="ECO:0000259" key="5">
    <source>
        <dbReference type="PROSITE" id="PS51464"/>
    </source>
</evidence>
<dbReference type="EMBL" id="FNRK01000001">
    <property type="protein sequence ID" value="SDZ90223.1"/>
    <property type="molecule type" value="Genomic_DNA"/>
</dbReference>
<dbReference type="InterPro" id="IPR000281">
    <property type="entry name" value="HTH_RpiR"/>
</dbReference>
<dbReference type="InterPro" id="IPR001347">
    <property type="entry name" value="SIS_dom"/>
</dbReference>
<name>A0A1H3WSV4_9FIRM</name>
<gene>
    <name evidence="6" type="ORF">SAMN04515656_10167</name>
</gene>
<evidence type="ECO:0000256" key="2">
    <source>
        <dbReference type="ARBA" id="ARBA00023125"/>
    </source>
</evidence>
<keyword evidence="7" id="KW-1185">Reference proteome</keyword>
<dbReference type="AlphaFoldDB" id="A0A1H3WSV4"/>
<dbReference type="GO" id="GO:0003677">
    <property type="term" value="F:DNA binding"/>
    <property type="evidence" value="ECO:0007669"/>
    <property type="project" value="UniProtKB-KW"/>
</dbReference>
<dbReference type="InterPro" id="IPR009057">
    <property type="entry name" value="Homeodomain-like_sf"/>
</dbReference>
<dbReference type="CDD" id="cd05013">
    <property type="entry name" value="SIS_RpiR"/>
    <property type="match status" value="1"/>
</dbReference>
<sequence length="298" mass="33172">MPTNRNAIEDIQSKLAYYNPALRKIADYILNHLDESQSMTIKKMATVCGVAESTVTRFVKESGYKNYQALKLALAQAVMEMNAPEETNLTDTPPSYVYEDIQMNESIKTIIDKIHFRNMQVMTTTKDQLNYSVLREAVGLIEEADLILFVGTGSSAVACEEGVMRFTRAGKKCFFPKDNTMQLMMGCCTTANTLVIGITHSGKTRSIVQTLKYTKAQGGKTICITSDSNSPIIAESDVSIFTADHSHPLTNAINWESTAAKTAQIMVIDILYGIYASYNFDKVLENLDKTYQSVKETR</sequence>
<dbReference type="Pfam" id="PF01418">
    <property type="entry name" value="HTH_6"/>
    <property type="match status" value="1"/>
</dbReference>
<dbReference type="InterPro" id="IPR035472">
    <property type="entry name" value="RpiR-like_SIS"/>
</dbReference>
<dbReference type="Pfam" id="PF01380">
    <property type="entry name" value="SIS"/>
    <property type="match status" value="1"/>
</dbReference>
<dbReference type="Gene3D" id="3.40.50.10490">
    <property type="entry name" value="Glucose-6-phosphate isomerase like protein, domain 1"/>
    <property type="match status" value="1"/>
</dbReference>
<feature type="domain" description="HTH rpiR-type" evidence="4">
    <location>
        <begin position="5"/>
        <end position="81"/>
    </location>
</feature>
<dbReference type="SUPFAM" id="SSF53697">
    <property type="entry name" value="SIS domain"/>
    <property type="match status" value="1"/>
</dbReference>
<dbReference type="OrthoDB" id="2930at2"/>
<protein>
    <submittedName>
        <fullName evidence="6">DNA-binding transcriptional regulator, MurR/RpiR family, contains HTH and SIS domains</fullName>
    </submittedName>
</protein>
<keyword evidence="1" id="KW-0805">Transcription regulation</keyword>
<reference evidence="6 7" key="1">
    <citation type="submission" date="2016-10" db="EMBL/GenBank/DDBJ databases">
        <authorList>
            <person name="de Groot N.N."/>
        </authorList>
    </citation>
    <scope>NUCLEOTIDE SEQUENCE [LARGE SCALE GENOMIC DNA]</scope>
    <source>
        <strain evidence="6 7">SR12</strain>
    </source>
</reference>
<keyword evidence="2 6" id="KW-0238">DNA-binding</keyword>
<keyword evidence="3" id="KW-0804">Transcription</keyword>
<dbReference type="GO" id="GO:0097367">
    <property type="term" value="F:carbohydrate derivative binding"/>
    <property type="evidence" value="ECO:0007669"/>
    <property type="project" value="InterPro"/>
</dbReference>
<dbReference type="PANTHER" id="PTHR30514:SF1">
    <property type="entry name" value="HTH-TYPE TRANSCRIPTIONAL REGULATOR HEXR-RELATED"/>
    <property type="match status" value="1"/>
</dbReference>
<dbReference type="PANTHER" id="PTHR30514">
    <property type="entry name" value="GLUCOKINASE"/>
    <property type="match status" value="1"/>
</dbReference>
<evidence type="ECO:0000256" key="3">
    <source>
        <dbReference type="ARBA" id="ARBA00023163"/>
    </source>
</evidence>
<dbReference type="PROSITE" id="PS51071">
    <property type="entry name" value="HTH_RPIR"/>
    <property type="match status" value="1"/>
</dbReference>
<evidence type="ECO:0000313" key="6">
    <source>
        <dbReference type="EMBL" id="SDZ90223.1"/>
    </source>
</evidence>